<accession>A0A1L7XY04</accession>
<organism evidence="2 3">
    <name type="scientific">Phialocephala subalpina</name>
    <dbReference type="NCBI Taxonomy" id="576137"/>
    <lineage>
        <taxon>Eukaryota</taxon>
        <taxon>Fungi</taxon>
        <taxon>Dikarya</taxon>
        <taxon>Ascomycota</taxon>
        <taxon>Pezizomycotina</taxon>
        <taxon>Leotiomycetes</taxon>
        <taxon>Helotiales</taxon>
        <taxon>Mollisiaceae</taxon>
        <taxon>Phialocephala</taxon>
        <taxon>Phialocephala fortinii species complex</taxon>
    </lineage>
</organism>
<evidence type="ECO:0000313" key="3">
    <source>
        <dbReference type="Proteomes" id="UP000184330"/>
    </source>
</evidence>
<feature type="region of interest" description="Disordered" evidence="1">
    <location>
        <begin position="117"/>
        <end position="168"/>
    </location>
</feature>
<protein>
    <submittedName>
        <fullName evidence="2">Uncharacterized protein</fullName>
    </submittedName>
</protein>
<keyword evidence="3" id="KW-1185">Reference proteome</keyword>
<evidence type="ECO:0000256" key="1">
    <source>
        <dbReference type="SAM" id="MobiDB-lite"/>
    </source>
</evidence>
<feature type="compositionally biased region" description="Basic and acidic residues" evidence="1">
    <location>
        <begin position="155"/>
        <end position="168"/>
    </location>
</feature>
<proteinExistence type="predicted"/>
<dbReference type="EMBL" id="FJOG01000082">
    <property type="protein sequence ID" value="CZR69856.1"/>
    <property type="molecule type" value="Genomic_DNA"/>
</dbReference>
<dbReference type="Proteomes" id="UP000184330">
    <property type="component" value="Unassembled WGS sequence"/>
</dbReference>
<reference evidence="2 3" key="1">
    <citation type="submission" date="2016-03" db="EMBL/GenBank/DDBJ databases">
        <authorList>
            <person name="Ploux O."/>
        </authorList>
    </citation>
    <scope>NUCLEOTIDE SEQUENCE [LARGE SCALE GENOMIC DNA]</scope>
    <source>
        <strain evidence="2 3">UAMH 11012</strain>
    </source>
</reference>
<gene>
    <name evidence="2" type="ORF">PAC_19756</name>
</gene>
<sequence length="168" mass="18754">MMPDFNSTLKQPSCPNAIVQRRPERTFTPQRTYFSTRTNFLLSHAYGPEEEDANTPSFRRAAELALKTASRAIPTHRLPSIYPSSAPFTDKKRHTTTIITGGERLQDAVGVSRAESELIGSTTRSQFCLPEPTYRGPKPSSDYHGPWESQGRPEAAGHDEELPQGHRS</sequence>
<dbReference type="AlphaFoldDB" id="A0A1L7XY04"/>
<name>A0A1L7XY04_9HELO</name>
<evidence type="ECO:0000313" key="2">
    <source>
        <dbReference type="EMBL" id="CZR69856.1"/>
    </source>
</evidence>